<organism evidence="1 2">
    <name type="scientific">Actinokineospora fastidiosa</name>
    <dbReference type="NCBI Taxonomy" id="1816"/>
    <lineage>
        <taxon>Bacteria</taxon>
        <taxon>Bacillati</taxon>
        <taxon>Actinomycetota</taxon>
        <taxon>Actinomycetes</taxon>
        <taxon>Pseudonocardiales</taxon>
        <taxon>Pseudonocardiaceae</taxon>
        <taxon>Actinokineospora</taxon>
    </lineage>
</organism>
<dbReference type="EMBL" id="BMRB01000001">
    <property type="protein sequence ID" value="GGS13068.1"/>
    <property type="molecule type" value="Genomic_DNA"/>
</dbReference>
<proteinExistence type="predicted"/>
<name>A0A918G103_9PSEU</name>
<sequence>MLAVGSNRVCPRSLAGRRTGQVDSCPGTFRQGLASLVDSRRPVARGLAVRLDPASATSPAFRGSLVVRLGLAVVSSRAFRGSLVVRLGPAVATSPAVRGSLVVRWAESSRVVLRRRRVGVLLGSPVSCHRRAGVLGPLPGMRPRRRRVLGRR</sequence>
<dbReference type="Proteomes" id="UP000660680">
    <property type="component" value="Unassembled WGS sequence"/>
</dbReference>
<gene>
    <name evidence="1" type="ORF">GCM10010171_01000</name>
</gene>
<evidence type="ECO:0000313" key="1">
    <source>
        <dbReference type="EMBL" id="GGS13068.1"/>
    </source>
</evidence>
<dbReference type="AlphaFoldDB" id="A0A918G103"/>
<keyword evidence="2" id="KW-1185">Reference proteome</keyword>
<accession>A0A918G103</accession>
<comment type="caution">
    <text evidence="1">The sequence shown here is derived from an EMBL/GenBank/DDBJ whole genome shotgun (WGS) entry which is preliminary data.</text>
</comment>
<evidence type="ECO:0000313" key="2">
    <source>
        <dbReference type="Proteomes" id="UP000660680"/>
    </source>
</evidence>
<reference evidence="1" key="2">
    <citation type="submission" date="2020-09" db="EMBL/GenBank/DDBJ databases">
        <authorList>
            <person name="Sun Q."/>
            <person name="Ohkuma M."/>
        </authorList>
    </citation>
    <scope>NUCLEOTIDE SEQUENCE</scope>
    <source>
        <strain evidence="1">JCM 3276</strain>
    </source>
</reference>
<protein>
    <submittedName>
        <fullName evidence="1">Uncharacterized protein</fullName>
    </submittedName>
</protein>
<reference evidence="1" key="1">
    <citation type="journal article" date="2014" name="Int. J. Syst. Evol. Microbiol.">
        <title>Complete genome sequence of Corynebacterium casei LMG S-19264T (=DSM 44701T), isolated from a smear-ripened cheese.</title>
        <authorList>
            <consortium name="US DOE Joint Genome Institute (JGI-PGF)"/>
            <person name="Walter F."/>
            <person name="Albersmeier A."/>
            <person name="Kalinowski J."/>
            <person name="Ruckert C."/>
        </authorList>
    </citation>
    <scope>NUCLEOTIDE SEQUENCE</scope>
    <source>
        <strain evidence="1">JCM 3276</strain>
    </source>
</reference>